<dbReference type="OrthoDB" id="10017101at2759"/>
<accession>A0A3D8R706</accession>
<dbReference type="STRING" id="1849047.A0A3D8R706"/>
<name>A0A3D8R706_9HELO</name>
<evidence type="ECO:0000313" key="2">
    <source>
        <dbReference type="EMBL" id="RDW69604.1"/>
    </source>
</evidence>
<dbReference type="GO" id="GO:0008168">
    <property type="term" value="F:methyltransferase activity"/>
    <property type="evidence" value="ECO:0007669"/>
    <property type="project" value="UniProtKB-KW"/>
</dbReference>
<reference evidence="2 3" key="1">
    <citation type="journal article" date="2018" name="IMA Fungus">
        <title>IMA Genome-F 9: Draft genome sequence of Annulohypoxylon stygium, Aspergillus mulundensis, Berkeleyomyces basicola (syn. Thielaviopsis basicola), Ceratocystis smalleyi, two Cercospora beticola strains, Coleophoma cylindrospora, Fusarium fracticaudum, Phialophora cf. hyalina, and Morchella septimelata.</title>
        <authorList>
            <person name="Wingfield B.D."/>
            <person name="Bills G.F."/>
            <person name="Dong Y."/>
            <person name="Huang W."/>
            <person name="Nel W.J."/>
            <person name="Swalarsk-Parry B.S."/>
            <person name="Vaghefi N."/>
            <person name="Wilken P.M."/>
            <person name="An Z."/>
            <person name="de Beer Z.W."/>
            <person name="De Vos L."/>
            <person name="Chen L."/>
            <person name="Duong T.A."/>
            <person name="Gao Y."/>
            <person name="Hammerbacher A."/>
            <person name="Kikkert J.R."/>
            <person name="Li Y."/>
            <person name="Li H."/>
            <person name="Li K."/>
            <person name="Li Q."/>
            <person name="Liu X."/>
            <person name="Ma X."/>
            <person name="Naidoo K."/>
            <person name="Pethybridge S.J."/>
            <person name="Sun J."/>
            <person name="Steenkamp E.T."/>
            <person name="van der Nest M.A."/>
            <person name="van Wyk S."/>
            <person name="Wingfield M.J."/>
            <person name="Xiong C."/>
            <person name="Yue Q."/>
            <person name="Zhang X."/>
        </authorList>
    </citation>
    <scope>NUCLEOTIDE SEQUENCE [LARGE SCALE GENOMIC DNA]</scope>
    <source>
        <strain evidence="2 3">BP6252</strain>
    </source>
</reference>
<dbReference type="EMBL" id="PDLM01000009">
    <property type="protein sequence ID" value="RDW69604.1"/>
    <property type="molecule type" value="Genomic_DNA"/>
</dbReference>
<proteinExistence type="predicted"/>
<keyword evidence="2" id="KW-0489">Methyltransferase</keyword>
<protein>
    <submittedName>
        <fullName evidence="2">S-adenosyl-L-methionine-dependent methyltransferase-8</fullName>
    </submittedName>
</protein>
<keyword evidence="1 2" id="KW-0808">Transferase</keyword>
<dbReference type="SUPFAM" id="SSF53335">
    <property type="entry name" value="S-adenosyl-L-methionine-dependent methyltransferases"/>
    <property type="match status" value="1"/>
</dbReference>
<evidence type="ECO:0000313" key="3">
    <source>
        <dbReference type="Proteomes" id="UP000256645"/>
    </source>
</evidence>
<keyword evidence="3" id="KW-1185">Reference proteome</keyword>
<dbReference type="Gene3D" id="3.40.50.150">
    <property type="entry name" value="Vaccinia Virus protein VP39"/>
    <property type="match status" value="1"/>
</dbReference>
<dbReference type="GO" id="GO:0032259">
    <property type="term" value="P:methylation"/>
    <property type="evidence" value="ECO:0007669"/>
    <property type="project" value="UniProtKB-KW"/>
</dbReference>
<sequence>MSNATDRFNAEAAAWDSNPDVQLASTLGFQSLLAKIPWLEKENPGLDVLEIGCGTGILSLMVSPYVRSLTGVDVAEGMITALKLKLSQPENAWAKNILPVYADLKDPDDERLRPDPLHPNQKDLGPRRFDLVISHLVLHHIPSLEDILKTMLGCLNSGGAITLIDYEDFGPEARKFHPEAKMEGVHRHGISREDIKKLIEDAGFVKVRIETAFVMEKDVEDKPGEGVVKGNKMSFPFLICMAEKQ</sequence>
<dbReference type="Proteomes" id="UP000256645">
    <property type="component" value="Unassembled WGS sequence"/>
</dbReference>
<dbReference type="AlphaFoldDB" id="A0A3D8R706"/>
<dbReference type="PANTHER" id="PTHR43861">
    <property type="entry name" value="TRANS-ACONITATE 2-METHYLTRANSFERASE-RELATED"/>
    <property type="match status" value="1"/>
</dbReference>
<evidence type="ECO:0000256" key="1">
    <source>
        <dbReference type="ARBA" id="ARBA00022679"/>
    </source>
</evidence>
<gene>
    <name evidence="2" type="ORF">BP6252_08624</name>
</gene>
<dbReference type="InterPro" id="IPR029063">
    <property type="entry name" value="SAM-dependent_MTases_sf"/>
</dbReference>
<organism evidence="2 3">
    <name type="scientific">Coleophoma cylindrospora</name>
    <dbReference type="NCBI Taxonomy" id="1849047"/>
    <lineage>
        <taxon>Eukaryota</taxon>
        <taxon>Fungi</taxon>
        <taxon>Dikarya</taxon>
        <taxon>Ascomycota</taxon>
        <taxon>Pezizomycotina</taxon>
        <taxon>Leotiomycetes</taxon>
        <taxon>Helotiales</taxon>
        <taxon>Dermateaceae</taxon>
        <taxon>Coleophoma</taxon>
    </lineage>
</organism>
<comment type="caution">
    <text evidence="2">The sequence shown here is derived from an EMBL/GenBank/DDBJ whole genome shotgun (WGS) entry which is preliminary data.</text>
</comment>
<dbReference type="PANTHER" id="PTHR43861:SF3">
    <property type="entry name" value="PUTATIVE (AFU_ORTHOLOGUE AFUA_2G14390)-RELATED"/>
    <property type="match status" value="1"/>
</dbReference>
<dbReference type="CDD" id="cd02440">
    <property type="entry name" value="AdoMet_MTases"/>
    <property type="match status" value="1"/>
</dbReference>
<dbReference type="Pfam" id="PF13489">
    <property type="entry name" value="Methyltransf_23"/>
    <property type="match status" value="1"/>
</dbReference>